<dbReference type="Pfam" id="PF03464">
    <property type="entry name" value="eRF1_2"/>
    <property type="match status" value="1"/>
</dbReference>
<accession>A0AAD4H8U2</accession>
<dbReference type="Proteomes" id="UP001194580">
    <property type="component" value="Unassembled WGS sequence"/>
</dbReference>
<dbReference type="InterPro" id="IPR024049">
    <property type="entry name" value="eRF1_1_sf"/>
</dbReference>
<dbReference type="GO" id="GO:0018444">
    <property type="term" value="C:translation release factor complex"/>
    <property type="evidence" value="ECO:0007669"/>
    <property type="project" value="UniProtKB-ARBA"/>
</dbReference>
<keyword evidence="5" id="KW-0648">Protein biosynthesis</keyword>
<dbReference type="EMBL" id="JAAAIL010000389">
    <property type="protein sequence ID" value="KAG0276243.1"/>
    <property type="molecule type" value="Genomic_DNA"/>
</dbReference>
<evidence type="ECO:0000256" key="2">
    <source>
        <dbReference type="ARBA" id="ARBA00005326"/>
    </source>
</evidence>
<keyword evidence="8" id="KW-1185">Reference proteome</keyword>
<evidence type="ECO:0000259" key="6">
    <source>
        <dbReference type="SMART" id="SM01194"/>
    </source>
</evidence>
<comment type="caution">
    <text evidence="7">The sequence shown here is derived from an EMBL/GenBank/DDBJ whole genome shotgun (WGS) entry which is preliminary data.</text>
</comment>
<evidence type="ECO:0000256" key="1">
    <source>
        <dbReference type="ARBA" id="ARBA00004496"/>
    </source>
</evidence>
<evidence type="ECO:0000256" key="3">
    <source>
        <dbReference type="ARBA" id="ARBA00010515"/>
    </source>
</evidence>
<dbReference type="Gene3D" id="3.40.50.1820">
    <property type="entry name" value="alpha/beta hydrolase"/>
    <property type="match status" value="1"/>
</dbReference>
<dbReference type="InterPro" id="IPR005140">
    <property type="entry name" value="eRF1_Pelota-like_N"/>
</dbReference>
<dbReference type="SMART" id="SM01194">
    <property type="entry name" value="eRF1_1"/>
    <property type="match status" value="1"/>
</dbReference>
<protein>
    <submittedName>
        <fullName evidence="7">Polypeptide release factor (ERF1) in translation termination</fullName>
    </submittedName>
</protein>
<dbReference type="Pfam" id="PF20434">
    <property type="entry name" value="BD-FAE"/>
    <property type="match status" value="1"/>
</dbReference>
<comment type="similarity">
    <text evidence="2">Belongs to the eukaryotic release factor 1 family.</text>
</comment>
<comment type="subcellular location">
    <subcellularLocation>
        <location evidence="1">Cytoplasm</location>
    </subcellularLocation>
</comment>
<dbReference type="AlphaFoldDB" id="A0AAD4H8U2"/>
<dbReference type="Gene3D" id="3.30.1330.30">
    <property type="match status" value="1"/>
</dbReference>
<dbReference type="InterPro" id="IPR029064">
    <property type="entry name" value="Ribosomal_eL30-like_sf"/>
</dbReference>
<dbReference type="FunFam" id="3.30.1330.30:FF:000006">
    <property type="entry name" value="Peptide chain release factor subunit 1"/>
    <property type="match status" value="1"/>
</dbReference>
<dbReference type="FunFam" id="3.30.420.60:FF:000001">
    <property type="entry name" value="Eukaryotic peptide chain release factor subunit 1"/>
    <property type="match status" value="1"/>
</dbReference>
<dbReference type="FunFam" id="3.30.960.10:FF:000001">
    <property type="entry name" value="Eukaryotic peptide chain release factor subunit 1"/>
    <property type="match status" value="1"/>
</dbReference>
<dbReference type="InterPro" id="IPR002168">
    <property type="entry name" value="Lipase_GDXG_HIS_AS"/>
</dbReference>
<evidence type="ECO:0000313" key="7">
    <source>
        <dbReference type="EMBL" id="KAG0276243.1"/>
    </source>
</evidence>
<keyword evidence="4" id="KW-0963">Cytoplasm</keyword>
<evidence type="ECO:0000313" key="8">
    <source>
        <dbReference type="Proteomes" id="UP001194580"/>
    </source>
</evidence>
<evidence type="ECO:0000256" key="4">
    <source>
        <dbReference type="ARBA" id="ARBA00022490"/>
    </source>
</evidence>
<dbReference type="InterPro" id="IPR029058">
    <property type="entry name" value="AB_hydrolase_fold"/>
</dbReference>
<sequence>MAHTDPHPAKVANDIIYAPPSSWEKHTLDIYYPATSTKHTPQSLIVFVHGGAWRTGDKSGFIDLAKNLANATEDIVAVVNYTLSIADIKNDPTSVPARARHPKHVQDVAAALGYLYTHASEHGKYNPDRLFLVGHSAGGQITGLLALRPDLYLEPVEADLGLVRGTLHKAIRGVVGVEGIYNVDRLLKVWPDYRDFIVQGFGEDPEALIQGSADKQSVPAGLILPRYAVIHSRQDTLVDPAQANDYFVYLQSIVAGGERHANKENVVVEFGDWGTHDDMLQTPQFIQTVTNIMSTPQDTIDNNIEMWKVKKLIKGLEAARGNGTSMISLIIPPGDQISRVAKMLADEYGTASNIKSRVNRLSVLSAITSTQARLKLYTKVPPTGLVVYCGTVVTDEGKEKKVNIDFPPHKPINTSLYMCDNKFHTEALSELLESDSKFGFVIMDGNGTLFGSVSGNTRDVIHKFTVDLPKKHGRGGQSALRFSRLRDEKRHNYVRKVAEMTVQHFITNDKVNVTGLVLAGSADFKTELSQSDLFDPRLQAKVIKIVDVSYGGENGFNQAIELSAEALSNVKFIQEKRLISKYFDSISQDTGKYCFGVEDTLKALDMGAVETLIVWENLDIARITVRNSAGETDIKHFNKEQEKERTNFIDPVDGTEMEVVDKMPLLEWLAEKYKDFGATLEFVTNRSQEGSQFVKGFGGIGGILRYKLDFDAIGYDSDEFFSD</sequence>
<dbReference type="SUPFAM" id="SSF53137">
    <property type="entry name" value="Translational machinery components"/>
    <property type="match status" value="1"/>
</dbReference>
<dbReference type="PROSITE" id="PS01173">
    <property type="entry name" value="LIPASE_GDXG_HIS"/>
    <property type="match status" value="1"/>
</dbReference>
<dbReference type="Pfam" id="PF03465">
    <property type="entry name" value="eRF1_3"/>
    <property type="match status" value="1"/>
</dbReference>
<dbReference type="GO" id="GO:0003747">
    <property type="term" value="F:translation release factor activity"/>
    <property type="evidence" value="ECO:0007669"/>
    <property type="project" value="InterPro"/>
</dbReference>
<dbReference type="GO" id="GO:0016787">
    <property type="term" value="F:hydrolase activity"/>
    <property type="evidence" value="ECO:0007669"/>
    <property type="project" value="InterPro"/>
</dbReference>
<dbReference type="InterPro" id="IPR004403">
    <property type="entry name" value="Peptide_chain-rel_eRF1/aRF1"/>
</dbReference>
<gene>
    <name evidence="7" type="primary">SUP45</name>
    <name evidence="7" type="ORF">BGZ95_007780</name>
</gene>
<comment type="similarity">
    <text evidence="3">Belongs to the 'GDXG' lipolytic enzyme family.</text>
</comment>
<dbReference type="SUPFAM" id="SSF55315">
    <property type="entry name" value="L30e-like"/>
    <property type="match status" value="1"/>
</dbReference>
<dbReference type="InterPro" id="IPR005142">
    <property type="entry name" value="eRF1_3"/>
</dbReference>
<dbReference type="InterPro" id="IPR042226">
    <property type="entry name" value="eFR1_2_sf"/>
</dbReference>
<dbReference type="NCBIfam" id="TIGR03676">
    <property type="entry name" value="aRF1_eRF1"/>
    <property type="match status" value="1"/>
</dbReference>
<reference evidence="7" key="1">
    <citation type="journal article" date="2020" name="Fungal Divers.">
        <title>Resolving the Mortierellaceae phylogeny through synthesis of multi-gene phylogenetics and phylogenomics.</title>
        <authorList>
            <person name="Vandepol N."/>
            <person name="Liber J."/>
            <person name="Desiro A."/>
            <person name="Na H."/>
            <person name="Kennedy M."/>
            <person name="Barry K."/>
            <person name="Grigoriev I.V."/>
            <person name="Miller A.N."/>
            <person name="O'Donnell K."/>
            <person name="Stajich J.E."/>
            <person name="Bonito G."/>
        </authorList>
    </citation>
    <scope>NUCLEOTIDE SEQUENCE</scope>
    <source>
        <strain evidence="7">NRRL 28262</strain>
    </source>
</reference>
<evidence type="ECO:0000256" key="5">
    <source>
        <dbReference type="ARBA" id="ARBA00022917"/>
    </source>
</evidence>
<name>A0AAD4H8U2_9FUNG</name>
<organism evidence="7 8">
    <name type="scientific">Linnemannia exigua</name>
    <dbReference type="NCBI Taxonomy" id="604196"/>
    <lineage>
        <taxon>Eukaryota</taxon>
        <taxon>Fungi</taxon>
        <taxon>Fungi incertae sedis</taxon>
        <taxon>Mucoromycota</taxon>
        <taxon>Mortierellomycotina</taxon>
        <taxon>Mortierellomycetes</taxon>
        <taxon>Mortierellales</taxon>
        <taxon>Mortierellaceae</taxon>
        <taxon>Linnemannia</taxon>
    </lineage>
</organism>
<dbReference type="Pfam" id="PF03463">
    <property type="entry name" value="eRF1_1"/>
    <property type="match status" value="1"/>
</dbReference>
<dbReference type="InterPro" id="IPR005141">
    <property type="entry name" value="eRF1_2"/>
</dbReference>
<dbReference type="Gene3D" id="3.30.420.60">
    <property type="entry name" value="eRF1 domain 2"/>
    <property type="match status" value="1"/>
</dbReference>
<proteinExistence type="inferred from homology"/>
<dbReference type="Gene3D" id="3.30.960.10">
    <property type="entry name" value="eRF1 domain 1"/>
    <property type="match status" value="1"/>
</dbReference>
<dbReference type="SUPFAM" id="SSF55481">
    <property type="entry name" value="N-terminal domain of eukaryotic peptide chain release factor subunit 1, ERF1"/>
    <property type="match status" value="1"/>
</dbReference>
<dbReference type="InterPro" id="IPR049492">
    <property type="entry name" value="BD-FAE-like_dom"/>
</dbReference>
<feature type="domain" description="eRF1/Pelota-like N-terminal" evidence="6">
    <location>
        <begin position="297"/>
        <end position="433"/>
    </location>
</feature>
<dbReference type="PANTHER" id="PTHR10113">
    <property type="entry name" value="PEPTIDE CHAIN RELEASE FACTOR SUBUNIT 1"/>
    <property type="match status" value="1"/>
</dbReference>
<dbReference type="SUPFAM" id="SSF53474">
    <property type="entry name" value="alpha/beta-Hydrolases"/>
    <property type="match status" value="1"/>
</dbReference>